<name>A0ABU5JT34_9BACI</name>
<gene>
    <name evidence="5" type="ORF">U2I54_03890</name>
</gene>
<dbReference type="InterPro" id="IPR028098">
    <property type="entry name" value="Glyco_trans_4-like_N"/>
</dbReference>
<dbReference type="SUPFAM" id="SSF53756">
    <property type="entry name" value="UDP-Glycosyltransferase/glycogen phosphorylase"/>
    <property type="match status" value="1"/>
</dbReference>
<dbReference type="Pfam" id="PF00534">
    <property type="entry name" value="Glycos_transf_1"/>
    <property type="match status" value="1"/>
</dbReference>
<dbReference type="PANTHER" id="PTHR46401">
    <property type="entry name" value="GLYCOSYLTRANSFERASE WBBK-RELATED"/>
    <property type="match status" value="1"/>
</dbReference>
<dbReference type="CDD" id="cd03809">
    <property type="entry name" value="GT4_MtfB-like"/>
    <property type="match status" value="1"/>
</dbReference>
<sequence length="361" mass="41069">MNIAFDMSFAKEEIMKRGIGRYSKNIIQHIVMLNDSHNFFYFYPDYTKEDSYLKDELQRFIVANKIDVFHILSPYYPLENHRILHREWFGTIKVVATIYDLIPMLYPNYYLSDPGMQAIYNQVTNFINSCDLLYAISETTKTDAVRLLEIDPNKIKVIMGGIDKQFKIDPTVNRSYFATKYGISKPYIMNIGGADFRKNLNGLVEGFARAKVALNNSIQLVIVYSDKQQLLNSGMTASVFDDVIFTGYVSDEDLVKLYNGAEIVAFPSFYEGLGFPVIEAMACGTPVLTSKTSSLSEVSGDAAYLVDPYNIDEISKGLIDLIENSELRISLRDKGLLQSAKFQWTHVAQHALEGYEKVNRK</sequence>
<comment type="caution">
    <text evidence="5">The sequence shown here is derived from an EMBL/GenBank/DDBJ whole genome shotgun (WGS) entry which is preliminary data.</text>
</comment>
<evidence type="ECO:0000313" key="6">
    <source>
        <dbReference type="Proteomes" id="UP001291930"/>
    </source>
</evidence>
<evidence type="ECO:0000259" key="3">
    <source>
        <dbReference type="Pfam" id="PF00534"/>
    </source>
</evidence>
<feature type="domain" description="Glycosyltransferase subfamily 4-like N-terminal" evidence="4">
    <location>
        <begin position="52"/>
        <end position="165"/>
    </location>
</feature>
<organism evidence="5 6">
    <name type="scientific">Bacillus bingmayongensis</name>
    <dbReference type="NCBI Taxonomy" id="1150157"/>
    <lineage>
        <taxon>Bacteria</taxon>
        <taxon>Bacillati</taxon>
        <taxon>Bacillota</taxon>
        <taxon>Bacilli</taxon>
        <taxon>Bacillales</taxon>
        <taxon>Bacillaceae</taxon>
        <taxon>Bacillus</taxon>
    </lineage>
</organism>
<dbReference type="PANTHER" id="PTHR46401:SF2">
    <property type="entry name" value="GLYCOSYLTRANSFERASE WBBK-RELATED"/>
    <property type="match status" value="1"/>
</dbReference>
<evidence type="ECO:0000256" key="2">
    <source>
        <dbReference type="ARBA" id="ARBA00022679"/>
    </source>
</evidence>
<dbReference type="EMBL" id="JAXOVW010000005">
    <property type="protein sequence ID" value="MDZ5606267.1"/>
    <property type="molecule type" value="Genomic_DNA"/>
</dbReference>
<reference evidence="6" key="1">
    <citation type="submission" date="2023-11" db="EMBL/GenBank/DDBJ databases">
        <title>Genome Sequence of Bacillus pseudomycoides stain BUPM19.</title>
        <authorList>
            <person name="Farhat A."/>
        </authorList>
    </citation>
    <scope>NUCLEOTIDE SEQUENCE [LARGE SCALE GENOMIC DNA]</scope>
    <source>
        <strain evidence="6">BUPM19</strain>
    </source>
</reference>
<dbReference type="Pfam" id="PF13439">
    <property type="entry name" value="Glyco_transf_4"/>
    <property type="match status" value="1"/>
</dbReference>
<feature type="domain" description="Glycosyl transferase family 1" evidence="3">
    <location>
        <begin position="185"/>
        <end position="333"/>
    </location>
</feature>
<comment type="similarity">
    <text evidence="1">Belongs to the glycosyltransferase group 1 family. Glycosyltransferase 4 subfamily.</text>
</comment>
<dbReference type="Gene3D" id="3.40.50.2000">
    <property type="entry name" value="Glycogen Phosphorylase B"/>
    <property type="match status" value="2"/>
</dbReference>
<keyword evidence="6" id="KW-1185">Reference proteome</keyword>
<evidence type="ECO:0000259" key="4">
    <source>
        <dbReference type="Pfam" id="PF13439"/>
    </source>
</evidence>
<keyword evidence="2" id="KW-0808">Transferase</keyword>
<accession>A0ABU5JT34</accession>
<evidence type="ECO:0000313" key="5">
    <source>
        <dbReference type="EMBL" id="MDZ5606267.1"/>
    </source>
</evidence>
<dbReference type="Proteomes" id="UP001291930">
    <property type="component" value="Unassembled WGS sequence"/>
</dbReference>
<dbReference type="RefSeq" id="WP_374216849.1">
    <property type="nucleotide sequence ID" value="NZ_JAXOVW010000005.1"/>
</dbReference>
<proteinExistence type="inferred from homology"/>
<evidence type="ECO:0000256" key="1">
    <source>
        <dbReference type="ARBA" id="ARBA00009481"/>
    </source>
</evidence>
<protein>
    <submittedName>
        <fullName evidence="5">Glycosyltransferase family 1 protein</fullName>
    </submittedName>
</protein>
<dbReference type="InterPro" id="IPR001296">
    <property type="entry name" value="Glyco_trans_1"/>
</dbReference>